<sequence>MTSKAPCHPLDDQRGVSRDRDMDHSFHVHRSSQPLLDHNLGQWGTPRSSSLRQLEDVPTKLPVKLLAGYGLEGDLTRGVTLGRVRDAIFQRRVRAIQSHVGLKMFPREDFLNSN</sequence>
<gene>
    <name evidence="2" type="ORF">TGEB3V08_LOCUS6161</name>
</gene>
<dbReference type="AlphaFoldDB" id="A0A7R9JZI3"/>
<reference evidence="2" key="1">
    <citation type="submission" date="2020-11" db="EMBL/GenBank/DDBJ databases">
        <authorList>
            <person name="Tran Van P."/>
        </authorList>
    </citation>
    <scope>NUCLEOTIDE SEQUENCE</scope>
</reference>
<name>A0A7R9JZI3_TIMGE</name>
<dbReference type="EMBL" id="OE841439">
    <property type="protein sequence ID" value="CAD7595734.1"/>
    <property type="molecule type" value="Genomic_DNA"/>
</dbReference>
<proteinExistence type="predicted"/>
<evidence type="ECO:0000313" key="2">
    <source>
        <dbReference type="EMBL" id="CAD7595734.1"/>
    </source>
</evidence>
<evidence type="ECO:0000256" key="1">
    <source>
        <dbReference type="SAM" id="MobiDB-lite"/>
    </source>
</evidence>
<accession>A0A7R9JZI3</accession>
<feature type="compositionally biased region" description="Basic and acidic residues" evidence="1">
    <location>
        <begin position="9"/>
        <end position="26"/>
    </location>
</feature>
<organism evidence="2">
    <name type="scientific">Timema genevievae</name>
    <name type="common">Walking stick</name>
    <dbReference type="NCBI Taxonomy" id="629358"/>
    <lineage>
        <taxon>Eukaryota</taxon>
        <taxon>Metazoa</taxon>
        <taxon>Ecdysozoa</taxon>
        <taxon>Arthropoda</taxon>
        <taxon>Hexapoda</taxon>
        <taxon>Insecta</taxon>
        <taxon>Pterygota</taxon>
        <taxon>Neoptera</taxon>
        <taxon>Polyneoptera</taxon>
        <taxon>Phasmatodea</taxon>
        <taxon>Timematodea</taxon>
        <taxon>Timematoidea</taxon>
        <taxon>Timematidae</taxon>
        <taxon>Timema</taxon>
    </lineage>
</organism>
<feature type="region of interest" description="Disordered" evidence="1">
    <location>
        <begin position="1"/>
        <end position="52"/>
    </location>
</feature>
<protein>
    <submittedName>
        <fullName evidence="2">Uncharacterized protein</fullName>
    </submittedName>
</protein>